<evidence type="ECO:0000313" key="7">
    <source>
        <dbReference type="EMBL" id="CAD7392111.1"/>
    </source>
</evidence>
<sequence length="495" mass="56430">MLAAAAWFADLYCKDEGHLVCCLANALVVLRSTAEDGEIEVRISVGFRLEPHYEDTDEFHVLRNGSLSVPYLYPDYYLTPHNYCLETFYVTELEGEIVLPLVCFEDSSTVDEPFSIHLILYPIGLLISVPFLVSTMLVYCLIPQLRDLHGKTLSCHVMCLAAAYVLLAIVQLGGRDLNDHLCTVIAFLTQFTFQACFFWLQVMCFDTLWVISSSYINKTSIQLKPYIENKAKEMSGIDNETFDDVDNSLETKNVFCLPTLMVGGKLPSKSTERKVFLCYSIYAWCWPIILIIVSTMIDLIPTIPSSYIKPNFGHVKCWYSSQEAELNYFYGPIIFVLVTNMIMFVLSALMIWKSQWQEGSGRTERQTFRLSFSLFFVMGINWIMEVISWAAGGPKHIWYVTDTINTLQGVIIFAIFVLDKRVRELVQRQLWPQISQYLCKCRKNTAGSSIKPKGHPFGYPHISNNGAGIRAVESICQAFNFSIFILADFRSFRNG</sequence>
<reference evidence="7" key="1">
    <citation type="submission" date="2020-11" db="EMBL/GenBank/DDBJ databases">
        <authorList>
            <person name="Tran Van P."/>
        </authorList>
    </citation>
    <scope>NUCLEOTIDE SEQUENCE</scope>
</reference>
<dbReference type="GO" id="GO:0007166">
    <property type="term" value="P:cell surface receptor signaling pathway"/>
    <property type="evidence" value="ECO:0007669"/>
    <property type="project" value="InterPro"/>
</dbReference>
<feature type="transmembrane region" description="Helical" evidence="5">
    <location>
        <begin position="397"/>
        <end position="418"/>
    </location>
</feature>
<keyword evidence="2 5" id="KW-0812">Transmembrane</keyword>
<feature type="transmembrane region" description="Helical" evidence="5">
    <location>
        <begin position="118"/>
        <end position="141"/>
    </location>
</feature>
<feature type="transmembrane region" description="Helical" evidence="5">
    <location>
        <begin position="184"/>
        <end position="211"/>
    </location>
</feature>
<keyword evidence="3 5" id="KW-1133">Transmembrane helix</keyword>
<dbReference type="CDD" id="cd15039">
    <property type="entry name" value="7tmB3_Methuselah-like"/>
    <property type="match status" value="1"/>
</dbReference>
<evidence type="ECO:0000256" key="2">
    <source>
        <dbReference type="ARBA" id="ARBA00022692"/>
    </source>
</evidence>
<dbReference type="InterPro" id="IPR052808">
    <property type="entry name" value="GPCR_Mth-like"/>
</dbReference>
<protein>
    <recommendedName>
        <fullName evidence="6">G-protein coupled receptors family 2 profile 2 domain-containing protein</fullName>
    </recommendedName>
</protein>
<dbReference type="PROSITE" id="PS50261">
    <property type="entry name" value="G_PROTEIN_RECEP_F2_4"/>
    <property type="match status" value="1"/>
</dbReference>
<evidence type="ECO:0000259" key="6">
    <source>
        <dbReference type="PROSITE" id="PS50261"/>
    </source>
</evidence>
<evidence type="ECO:0000256" key="3">
    <source>
        <dbReference type="ARBA" id="ARBA00022989"/>
    </source>
</evidence>
<dbReference type="GO" id="GO:0004930">
    <property type="term" value="F:G protein-coupled receptor activity"/>
    <property type="evidence" value="ECO:0007669"/>
    <property type="project" value="InterPro"/>
</dbReference>
<dbReference type="GO" id="GO:0016020">
    <property type="term" value="C:membrane"/>
    <property type="evidence" value="ECO:0007669"/>
    <property type="project" value="UniProtKB-SubCell"/>
</dbReference>
<evidence type="ECO:0000256" key="1">
    <source>
        <dbReference type="ARBA" id="ARBA00004141"/>
    </source>
</evidence>
<feature type="transmembrane region" description="Helical" evidence="5">
    <location>
        <begin position="153"/>
        <end position="172"/>
    </location>
</feature>
<dbReference type="PANTHER" id="PTHR46953:SF1">
    <property type="entry name" value="G-PROTEIN COUPLED RECEPTOR MTH-LIKE 1-RELATED"/>
    <property type="match status" value="1"/>
</dbReference>
<gene>
    <name evidence="7" type="ORF">TCEB3V08_LOCUS146</name>
</gene>
<dbReference type="AlphaFoldDB" id="A0A7R9GRB8"/>
<organism evidence="7">
    <name type="scientific">Timema cristinae</name>
    <name type="common">Walking stick</name>
    <dbReference type="NCBI Taxonomy" id="61476"/>
    <lineage>
        <taxon>Eukaryota</taxon>
        <taxon>Metazoa</taxon>
        <taxon>Ecdysozoa</taxon>
        <taxon>Arthropoda</taxon>
        <taxon>Hexapoda</taxon>
        <taxon>Insecta</taxon>
        <taxon>Pterygota</taxon>
        <taxon>Neoptera</taxon>
        <taxon>Polyneoptera</taxon>
        <taxon>Phasmatodea</taxon>
        <taxon>Timematodea</taxon>
        <taxon>Timematoidea</taxon>
        <taxon>Timematidae</taxon>
        <taxon>Timema</taxon>
    </lineage>
</organism>
<dbReference type="Pfam" id="PF00002">
    <property type="entry name" value="7tm_2"/>
    <property type="match status" value="2"/>
</dbReference>
<feature type="transmembrane region" description="Helical" evidence="5">
    <location>
        <begin position="372"/>
        <end position="391"/>
    </location>
</feature>
<name>A0A7R9GRB8_TIMCR</name>
<feature type="domain" description="G-protein coupled receptors family 2 profile 2" evidence="6">
    <location>
        <begin position="117"/>
        <end position="420"/>
    </location>
</feature>
<proteinExistence type="predicted"/>
<dbReference type="InterPro" id="IPR017981">
    <property type="entry name" value="GPCR_2-like_7TM"/>
</dbReference>
<accession>A0A7R9GRB8</accession>
<feature type="transmembrane region" description="Helical" evidence="5">
    <location>
        <begin position="275"/>
        <end position="297"/>
    </location>
</feature>
<evidence type="ECO:0000256" key="5">
    <source>
        <dbReference type="SAM" id="Phobius"/>
    </source>
</evidence>
<dbReference type="Gene3D" id="1.20.1070.10">
    <property type="entry name" value="Rhodopsin 7-helix transmembrane proteins"/>
    <property type="match status" value="2"/>
</dbReference>
<evidence type="ECO:0000256" key="4">
    <source>
        <dbReference type="ARBA" id="ARBA00023136"/>
    </source>
</evidence>
<dbReference type="EMBL" id="OC316495">
    <property type="protein sequence ID" value="CAD7392111.1"/>
    <property type="molecule type" value="Genomic_DNA"/>
</dbReference>
<feature type="transmembrane region" description="Helical" evidence="5">
    <location>
        <begin position="328"/>
        <end position="352"/>
    </location>
</feature>
<dbReference type="PANTHER" id="PTHR46953">
    <property type="entry name" value="G-PROTEIN COUPLED RECEPTOR MTH-LIKE 1-RELATED"/>
    <property type="match status" value="1"/>
</dbReference>
<dbReference type="InterPro" id="IPR000832">
    <property type="entry name" value="GPCR_2_secretin-like"/>
</dbReference>
<keyword evidence="4 5" id="KW-0472">Membrane</keyword>
<comment type="subcellular location">
    <subcellularLocation>
        <location evidence="1">Membrane</location>
        <topology evidence="1">Multi-pass membrane protein</topology>
    </subcellularLocation>
</comment>